<dbReference type="InterPro" id="IPR036095">
    <property type="entry name" value="PTS_EIIB-like_sf"/>
</dbReference>
<dbReference type="Pfam" id="PF02302">
    <property type="entry name" value="PTS_IIB"/>
    <property type="match status" value="1"/>
</dbReference>
<dbReference type="PROSITE" id="PS51099">
    <property type="entry name" value="PTS_EIIB_TYPE_2"/>
    <property type="match status" value="1"/>
</dbReference>
<proteinExistence type="predicted"/>
<reference evidence="4" key="1">
    <citation type="submission" date="2019-01" db="EMBL/GenBank/DDBJ databases">
        <title>Draft genomes of a novel of Sporanaerobacter strains.</title>
        <authorList>
            <person name="Ma S."/>
        </authorList>
    </citation>
    <scope>NUCLEOTIDE SEQUENCE [LARGE SCALE GENOMIC DNA]</scope>
    <source>
        <strain evidence="4">NJN-17</strain>
    </source>
</reference>
<gene>
    <name evidence="3" type="ORF">EQM13_02285</name>
</gene>
<protein>
    <submittedName>
        <fullName evidence="3">PTS galactitol transporter subunit IIB</fullName>
    </submittedName>
</protein>
<keyword evidence="4" id="KW-1185">Reference proteome</keyword>
<evidence type="ECO:0000313" key="3">
    <source>
        <dbReference type="EMBL" id="QAT60481.1"/>
    </source>
</evidence>
<dbReference type="InterPro" id="IPR003501">
    <property type="entry name" value="PTS_EIIB_2/3"/>
</dbReference>
<name>A0A410Q937_9FIRM</name>
<dbReference type="Proteomes" id="UP000287969">
    <property type="component" value="Chromosome"/>
</dbReference>
<sequence length="93" mass="9991">MKKFIVACNNGVATSQTIASKVNSLLEERGVKNARVEAVDIKSIDTYLSTADAYICVIAPDKEYDLPVINGVSFLTGVGAEEELQKLIDIANS</sequence>
<organism evidence="3 4">
    <name type="scientific">Acidilutibacter cellobiosedens</name>
    <dbReference type="NCBI Taxonomy" id="2507161"/>
    <lineage>
        <taxon>Bacteria</taxon>
        <taxon>Bacillati</taxon>
        <taxon>Bacillota</taxon>
        <taxon>Tissierellia</taxon>
        <taxon>Tissierellales</taxon>
        <taxon>Acidilutibacteraceae</taxon>
        <taxon>Acidilutibacter</taxon>
    </lineage>
</organism>
<accession>A0A410Q937</accession>
<evidence type="ECO:0000313" key="4">
    <source>
        <dbReference type="Proteomes" id="UP000287969"/>
    </source>
</evidence>
<dbReference type="InterPro" id="IPR013011">
    <property type="entry name" value="PTS_EIIB_2"/>
</dbReference>
<dbReference type="GO" id="GO:0008982">
    <property type="term" value="F:protein-N(PI)-phosphohistidine-sugar phosphotransferase activity"/>
    <property type="evidence" value="ECO:0007669"/>
    <property type="project" value="InterPro"/>
</dbReference>
<dbReference type="OrthoDB" id="6505030at2"/>
<evidence type="ECO:0000259" key="2">
    <source>
        <dbReference type="PROSITE" id="PS51099"/>
    </source>
</evidence>
<dbReference type="CDD" id="cd05566">
    <property type="entry name" value="PTS_IIB_galactitol"/>
    <property type="match status" value="1"/>
</dbReference>
<dbReference type="AlphaFoldDB" id="A0A410Q937"/>
<dbReference type="Gene3D" id="3.40.50.2300">
    <property type="match status" value="1"/>
</dbReference>
<dbReference type="KEGG" id="spoa:EQM13_02285"/>
<keyword evidence="1" id="KW-0808">Transferase</keyword>
<dbReference type="RefSeq" id="WP_071139818.1">
    <property type="nucleotide sequence ID" value="NZ_CP035282.1"/>
</dbReference>
<evidence type="ECO:0000256" key="1">
    <source>
        <dbReference type="ARBA" id="ARBA00022679"/>
    </source>
</evidence>
<dbReference type="EMBL" id="CP035282">
    <property type="protein sequence ID" value="QAT60481.1"/>
    <property type="molecule type" value="Genomic_DNA"/>
</dbReference>
<dbReference type="GO" id="GO:0009401">
    <property type="term" value="P:phosphoenolpyruvate-dependent sugar phosphotransferase system"/>
    <property type="evidence" value="ECO:0007669"/>
    <property type="project" value="InterPro"/>
</dbReference>
<dbReference type="SUPFAM" id="SSF52794">
    <property type="entry name" value="PTS system IIB component-like"/>
    <property type="match status" value="1"/>
</dbReference>
<feature type="domain" description="PTS EIIB type-2" evidence="2">
    <location>
        <begin position="2"/>
        <end position="93"/>
    </location>
</feature>